<proteinExistence type="predicted"/>
<keyword evidence="12" id="KW-1185">Reference proteome</keyword>
<evidence type="ECO:0000256" key="8">
    <source>
        <dbReference type="RuleBase" id="RU003748"/>
    </source>
</evidence>
<evidence type="ECO:0000256" key="5">
    <source>
        <dbReference type="ARBA" id="ARBA00023146"/>
    </source>
</evidence>
<keyword evidence="3" id="KW-0547">Nucleotide-binding</keyword>
<dbReference type="SUPFAM" id="SSF55681">
    <property type="entry name" value="Class II aaRS and biotin synthetases"/>
    <property type="match status" value="1"/>
</dbReference>
<dbReference type="InterPro" id="IPR004365">
    <property type="entry name" value="NA-bd_OB_tRNA"/>
</dbReference>
<dbReference type="EC" id="6.1.1.6" evidence="1 8"/>
<dbReference type="EMBL" id="JAJTJA010000004">
    <property type="protein sequence ID" value="KAH8700557.1"/>
    <property type="molecule type" value="Genomic_DNA"/>
</dbReference>
<evidence type="ECO:0000256" key="4">
    <source>
        <dbReference type="ARBA" id="ARBA00022840"/>
    </source>
</evidence>
<comment type="caution">
    <text evidence="11">The sequence shown here is derived from an EMBL/GenBank/DDBJ whole genome shotgun (WGS) entry which is preliminary data.</text>
</comment>
<dbReference type="PRINTS" id="PR00982">
    <property type="entry name" value="TRNASYNTHLYS"/>
</dbReference>
<dbReference type="PROSITE" id="PS50862">
    <property type="entry name" value="AA_TRNA_LIGASE_II"/>
    <property type="match status" value="1"/>
</dbReference>
<dbReference type="SUPFAM" id="SSF50249">
    <property type="entry name" value="Nucleic acid-binding proteins"/>
    <property type="match status" value="1"/>
</dbReference>
<dbReference type="InterPro" id="IPR006195">
    <property type="entry name" value="aa-tRNA-synth_II"/>
</dbReference>
<dbReference type="FunFam" id="3.30.930.10:FF:000094">
    <property type="entry name" value="Lysine--tRNA ligase, mitochondrial"/>
    <property type="match status" value="1"/>
</dbReference>
<name>A0AAD4KTD8_9EURO</name>
<dbReference type="GO" id="GO:0004824">
    <property type="term" value="F:lysine-tRNA ligase activity"/>
    <property type="evidence" value="ECO:0007669"/>
    <property type="project" value="UniProtKB-EC"/>
</dbReference>
<sequence length="573" mass="65066">MLPIGPGRPPWGLLGRVPVRYRLFDFLRTSTLSCNSSNYAVQNPTTQHSLHRTRRCSSTKSTPQPGFTSRLHEVLTAVPEPYPRLEDNPSKISIAEFRARYNHLESDQIVKEDTVAVQGRIRSYRLAGSKLIFFDITQNGYKIQAMCNLRQLTEITPEKFKQLYRLLRRGDAFSVTGHPHRTGRGELTLQVTELPKLLSPTLHDVPVDTKEHGASAYPRHVQLLADKRTSDIMRLRSTIIQNIRQFFIDRSFMEVNTPVIAGEAGGATARPFVTTANEFPDKQLSLRIAPELWLKRLVVGGFDKVFEIGPSFRNEGIDKSHNPEFMTCEFYQTYANLEDVMSLTESIMSGLASHVRQYKERIESDIPNPTIDFSAPFRRIDFIPGIEVAIGRSLPNLAADTAEEDVKRLFEELSIPLPALPTLPRLMDKLCATYLEPQCHNPTFVINPPECLSPLSKSFVHPSCAQTVAARCELFIEGREYVNAYEEENSPWEQRRKFQDQVVFNAQTNEWGEVDESYLQALEWGLPPTGGWGCGIDRLVMLFTDSQRIEDVLPFGTLRSVSRRLDVPDEKNV</sequence>
<dbReference type="GeneID" id="70245965"/>
<reference evidence="11" key="1">
    <citation type="submission" date="2021-12" db="EMBL/GenBank/DDBJ databases">
        <title>Convergent genome expansion in fungi linked to evolution of root-endophyte symbiosis.</title>
        <authorList>
            <consortium name="DOE Joint Genome Institute"/>
            <person name="Ke Y.-H."/>
            <person name="Bonito G."/>
            <person name="Liao H.-L."/>
            <person name="Looney B."/>
            <person name="Rojas-Flechas A."/>
            <person name="Nash J."/>
            <person name="Hameed K."/>
            <person name="Schadt C."/>
            <person name="Martin F."/>
            <person name="Crous P.W."/>
            <person name="Miettinen O."/>
            <person name="Magnuson J.K."/>
            <person name="Labbe J."/>
            <person name="Jacobson D."/>
            <person name="Doktycz M.J."/>
            <person name="Veneault-Fourrey C."/>
            <person name="Kuo A."/>
            <person name="Mondo S."/>
            <person name="Calhoun S."/>
            <person name="Riley R."/>
            <person name="Ohm R."/>
            <person name="LaButti K."/>
            <person name="Andreopoulos B."/>
            <person name="Pangilinan J."/>
            <person name="Nolan M."/>
            <person name="Tritt A."/>
            <person name="Clum A."/>
            <person name="Lipzen A."/>
            <person name="Daum C."/>
            <person name="Barry K."/>
            <person name="Grigoriev I.V."/>
            <person name="Vilgalys R."/>
        </authorList>
    </citation>
    <scope>NUCLEOTIDE SEQUENCE</scope>
    <source>
        <strain evidence="11">PMI_201</strain>
    </source>
</reference>
<evidence type="ECO:0000256" key="9">
    <source>
        <dbReference type="SAM" id="MobiDB-lite"/>
    </source>
</evidence>
<evidence type="ECO:0000259" key="10">
    <source>
        <dbReference type="PROSITE" id="PS50862"/>
    </source>
</evidence>
<protein>
    <recommendedName>
        <fullName evidence="1 8">Lysine--tRNA ligase</fullName>
        <ecNumber evidence="1 8">6.1.1.6</ecNumber>
    </recommendedName>
    <alternativeName>
        <fullName evidence="6 8">Lysyl-tRNA synthetase</fullName>
    </alternativeName>
</protein>
<evidence type="ECO:0000256" key="1">
    <source>
        <dbReference type="ARBA" id="ARBA00013166"/>
    </source>
</evidence>
<dbReference type="Gene3D" id="3.30.930.10">
    <property type="entry name" value="Bira Bifunctional Protein, Domain 2"/>
    <property type="match status" value="1"/>
</dbReference>
<accession>A0AAD4KTD8</accession>
<gene>
    <name evidence="11" type="ORF">BGW36DRAFT_374406</name>
</gene>
<feature type="domain" description="Aminoacyl-transfer RNA synthetases class-II family profile" evidence="10">
    <location>
        <begin position="233"/>
        <end position="554"/>
    </location>
</feature>
<dbReference type="InterPro" id="IPR045864">
    <property type="entry name" value="aa-tRNA-synth_II/BPL/LPL"/>
</dbReference>
<dbReference type="InterPro" id="IPR012340">
    <property type="entry name" value="NA-bd_OB-fold"/>
</dbReference>
<evidence type="ECO:0000313" key="12">
    <source>
        <dbReference type="Proteomes" id="UP001201262"/>
    </source>
</evidence>
<dbReference type="RefSeq" id="XP_046074263.1">
    <property type="nucleotide sequence ID" value="XM_046215678.1"/>
</dbReference>
<keyword evidence="4" id="KW-0067">ATP-binding</keyword>
<organism evidence="11 12">
    <name type="scientific">Talaromyces proteolyticus</name>
    <dbReference type="NCBI Taxonomy" id="1131652"/>
    <lineage>
        <taxon>Eukaryota</taxon>
        <taxon>Fungi</taxon>
        <taxon>Dikarya</taxon>
        <taxon>Ascomycota</taxon>
        <taxon>Pezizomycotina</taxon>
        <taxon>Eurotiomycetes</taxon>
        <taxon>Eurotiomycetidae</taxon>
        <taxon>Eurotiales</taxon>
        <taxon>Trichocomaceae</taxon>
        <taxon>Talaromyces</taxon>
        <taxon>Talaromyces sect. Bacilispori</taxon>
    </lineage>
</organism>
<dbReference type="Proteomes" id="UP001201262">
    <property type="component" value="Unassembled WGS sequence"/>
</dbReference>
<dbReference type="InterPro" id="IPR004364">
    <property type="entry name" value="Aa-tRNA-synt_II"/>
</dbReference>
<dbReference type="Pfam" id="PF01336">
    <property type="entry name" value="tRNA_anti-codon"/>
    <property type="match status" value="1"/>
</dbReference>
<dbReference type="InterPro" id="IPR044136">
    <property type="entry name" value="Lys-tRNA-ligase_II_N"/>
</dbReference>
<dbReference type="GO" id="GO:0005524">
    <property type="term" value="F:ATP binding"/>
    <property type="evidence" value="ECO:0007669"/>
    <property type="project" value="UniProtKB-KW"/>
</dbReference>
<evidence type="ECO:0000256" key="2">
    <source>
        <dbReference type="ARBA" id="ARBA00022598"/>
    </source>
</evidence>
<feature type="region of interest" description="Disordered" evidence="9">
    <location>
        <begin position="43"/>
        <end position="66"/>
    </location>
</feature>
<dbReference type="InterPro" id="IPR018149">
    <property type="entry name" value="Lys-tRNA-synth_II_C"/>
</dbReference>
<dbReference type="NCBIfam" id="TIGR00499">
    <property type="entry name" value="lysS_bact"/>
    <property type="match status" value="1"/>
</dbReference>
<keyword evidence="2" id="KW-0436">Ligase</keyword>
<dbReference type="AlphaFoldDB" id="A0AAD4KTD8"/>
<dbReference type="PANTHER" id="PTHR42918:SF5">
    <property type="entry name" value="LYSINE--TRNA LIGASE, MITOCHONDRIAL"/>
    <property type="match status" value="1"/>
</dbReference>
<dbReference type="Gene3D" id="2.40.50.140">
    <property type="entry name" value="Nucleic acid-binding proteins"/>
    <property type="match status" value="1"/>
</dbReference>
<dbReference type="GO" id="GO:0070154">
    <property type="term" value="P:mitochondrial lysyl-tRNA aminoacylation"/>
    <property type="evidence" value="ECO:0007669"/>
    <property type="project" value="TreeGrafter"/>
</dbReference>
<dbReference type="GO" id="GO:0005739">
    <property type="term" value="C:mitochondrion"/>
    <property type="evidence" value="ECO:0007669"/>
    <property type="project" value="TreeGrafter"/>
</dbReference>
<dbReference type="GO" id="GO:0000049">
    <property type="term" value="F:tRNA binding"/>
    <property type="evidence" value="ECO:0007669"/>
    <property type="project" value="TreeGrafter"/>
</dbReference>
<dbReference type="Pfam" id="PF00152">
    <property type="entry name" value="tRNA-synt_2"/>
    <property type="match status" value="1"/>
</dbReference>
<comment type="catalytic activity">
    <reaction evidence="7 8">
        <text>tRNA(Lys) + L-lysine + ATP = L-lysyl-tRNA(Lys) + AMP + diphosphate</text>
        <dbReference type="Rhea" id="RHEA:20792"/>
        <dbReference type="Rhea" id="RHEA-COMP:9696"/>
        <dbReference type="Rhea" id="RHEA-COMP:9697"/>
        <dbReference type="ChEBI" id="CHEBI:30616"/>
        <dbReference type="ChEBI" id="CHEBI:32551"/>
        <dbReference type="ChEBI" id="CHEBI:33019"/>
        <dbReference type="ChEBI" id="CHEBI:78442"/>
        <dbReference type="ChEBI" id="CHEBI:78529"/>
        <dbReference type="ChEBI" id="CHEBI:456215"/>
        <dbReference type="EC" id="6.1.1.6"/>
    </reaction>
</comment>
<evidence type="ECO:0000256" key="3">
    <source>
        <dbReference type="ARBA" id="ARBA00022741"/>
    </source>
</evidence>
<evidence type="ECO:0000256" key="7">
    <source>
        <dbReference type="ARBA" id="ARBA00048573"/>
    </source>
</evidence>
<dbReference type="PANTHER" id="PTHR42918">
    <property type="entry name" value="LYSYL-TRNA SYNTHETASE"/>
    <property type="match status" value="1"/>
</dbReference>
<evidence type="ECO:0000256" key="6">
    <source>
        <dbReference type="ARBA" id="ARBA00030563"/>
    </source>
</evidence>
<dbReference type="CDD" id="cd04322">
    <property type="entry name" value="LysRS_N"/>
    <property type="match status" value="1"/>
</dbReference>
<dbReference type="InterPro" id="IPR002313">
    <property type="entry name" value="Lys-tRNA-ligase_II"/>
</dbReference>
<evidence type="ECO:0000313" key="11">
    <source>
        <dbReference type="EMBL" id="KAH8700557.1"/>
    </source>
</evidence>
<keyword evidence="5" id="KW-0030">Aminoacyl-tRNA synthetase</keyword>